<keyword evidence="11" id="KW-1185">Reference proteome</keyword>
<dbReference type="HAMAP" id="MF_00360">
    <property type="entry name" value="Ribosomal_bS6"/>
    <property type="match status" value="1"/>
</dbReference>
<sequence length="141" mass="16000">MPLYETVIIARQDISTQQVETLTENMSSFITDGGGNVAKVENWGLRNLAYKIKKNRKGHYVLLNLDAPVDAVKEMERNLRLNEDVLRHMTIKVDELEEGDSVMLQTRSARPGRRDRDEDEAETVDTSSDDESVDTDSEGEE</sequence>
<dbReference type="InterPro" id="IPR020815">
    <property type="entry name" value="Ribosomal_bS6_CS"/>
</dbReference>
<evidence type="ECO:0000256" key="8">
    <source>
        <dbReference type="HAMAP-Rule" id="MF_00360"/>
    </source>
</evidence>
<evidence type="ECO:0000256" key="6">
    <source>
        <dbReference type="ARBA" id="ARBA00035104"/>
    </source>
</evidence>
<keyword evidence="3 8" id="KW-0694">RNA-binding</keyword>
<evidence type="ECO:0000256" key="3">
    <source>
        <dbReference type="ARBA" id="ARBA00022884"/>
    </source>
</evidence>
<keyword evidence="5 8" id="KW-0687">Ribonucleoprotein</keyword>
<accession>A0A845MDQ4</accession>
<dbReference type="Gene3D" id="3.30.70.60">
    <property type="match status" value="1"/>
</dbReference>
<evidence type="ECO:0000256" key="2">
    <source>
        <dbReference type="ARBA" id="ARBA00022730"/>
    </source>
</evidence>
<keyword evidence="2 8" id="KW-0699">rRNA-binding</keyword>
<evidence type="ECO:0000313" key="11">
    <source>
        <dbReference type="Proteomes" id="UP000445696"/>
    </source>
</evidence>
<dbReference type="OrthoDB" id="9812702at2"/>
<dbReference type="GO" id="GO:0003735">
    <property type="term" value="F:structural constituent of ribosome"/>
    <property type="evidence" value="ECO:0007669"/>
    <property type="project" value="InterPro"/>
</dbReference>
<dbReference type="InterPro" id="IPR035980">
    <property type="entry name" value="Ribosomal_bS6_sf"/>
</dbReference>
<comment type="caution">
    <text evidence="10">The sequence shown here is derived from an EMBL/GenBank/DDBJ whole genome shotgun (WGS) entry which is preliminary data.</text>
</comment>
<dbReference type="InterPro" id="IPR020814">
    <property type="entry name" value="Ribosomal_S6_plastid/chlpt"/>
</dbReference>
<dbReference type="EMBL" id="WTVA01000001">
    <property type="protein sequence ID" value="MZR21416.1"/>
    <property type="molecule type" value="Genomic_DNA"/>
</dbReference>
<dbReference type="InterPro" id="IPR014717">
    <property type="entry name" value="Transl_elong_EF1B/ribsomal_bS6"/>
</dbReference>
<dbReference type="Pfam" id="PF01250">
    <property type="entry name" value="Ribosomal_S6"/>
    <property type="match status" value="1"/>
</dbReference>
<evidence type="ECO:0000256" key="4">
    <source>
        <dbReference type="ARBA" id="ARBA00022980"/>
    </source>
</evidence>
<evidence type="ECO:0000256" key="9">
    <source>
        <dbReference type="SAM" id="MobiDB-lite"/>
    </source>
</evidence>
<dbReference type="GO" id="GO:0070181">
    <property type="term" value="F:small ribosomal subunit rRNA binding"/>
    <property type="evidence" value="ECO:0007669"/>
    <property type="project" value="TreeGrafter"/>
</dbReference>
<proteinExistence type="inferred from homology"/>
<feature type="region of interest" description="Disordered" evidence="9">
    <location>
        <begin position="101"/>
        <end position="141"/>
    </location>
</feature>
<name>A0A845MDQ4_9PROT</name>
<organism evidence="10 11">
    <name type="scientific">Sneathiella chungangensis</name>
    <dbReference type="NCBI Taxonomy" id="1418234"/>
    <lineage>
        <taxon>Bacteria</taxon>
        <taxon>Pseudomonadati</taxon>
        <taxon>Pseudomonadota</taxon>
        <taxon>Alphaproteobacteria</taxon>
        <taxon>Sneathiellales</taxon>
        <taxon>Sneathiellaceae</taxon>
        <taxon>Sneathiella</taxon>
    </lineage>
</organism>
<feature type="compositionally biased region" description="Acidic residues" evidence="9">
    <location>
        <begin position="117"/>
        <end position="141"/>
    </location>
</feature>
<dbReference type="AlphaFoldDB" id="A0A845MDQ4"/>
<dbReference type="RefSeq" id="WP_161337814.1">
    <property type="nucleotide sequence ID" value="NZ_JBHSDG010000002.1"/>
</dbReference>
<dbReference type="SUPFAM" id="SSF54995">
    <property type="entry name" value="Ribosomal protein S6"/>
    <property type="match status" value="1"/>
</dbReference>
<gene>
    <name evidence="8 10" type="primary">rpsF</name>
    <name evidence="10" type="ORF">GQF03_03640</name>
</gene>
<protein>
    <recommendedName>
        <fullName evidence="7 8">Small ribosomal subunit protein bS6</fullName>
    </recommendedName>
</protein>
<dbReference type="CDD" id="cd00473">
    <property type="entry name" value="bS6"/>
    <property type="match status" value="1"/>
</dbReference>
<comment type="similarity">
    <text evidence="1 8">Belongs to the bacterial ribosomal protein bS6 family.</text>
</comment>
<dbReference type="InterPro" id="IPR000529">
    <property type="entry name" value="Ribosomal_bS6"/>
</dbReference>
<reference evidence="10 11" key="1">
    <citation type="journal article" date="2014" name="Int. J. Syst. Evol. Microbiol.">
        <title>Sneathiella chungangensis sp. nov., isolated from a marine sand, and emended description of the genus Sneathiella.</title>
        <authorList>
            <person name="Siamphan C."/>
            <person name="Kim H."/>
            <person name="Lee J.S."/>
            <person name="Kim W."/>
        </authorList>
    </citation>
    <scope>NUCLEOTIDE SEQUENCE [LARGE SCALE GENOMIC DNA]</scope>
    <source>
        <strain evidence="10 11">KCTC 32476</strain>
    </source>
</reference>
<dbReference type="NCBIfam" id="TIGR00166">
    <property type="entry name" value="S6"/>
    <property type="match status" value="1"/>
</dbReference>
<dbReference type="Proteomes" id="UP000445696">
    <property type="component" value="Unassembled WGS sequence"/>
</dbReference>
<dbReference type="GO" id="GO:0006412">
    <property type="term" value="P:translation"/>
    <property type="evidence" value="ECO:0007669"/>
    <property type="project" value="UniProtKB-UniRule"/>
</dbReference>
<evidence type="ECO:0000313" key="10">
    <source>
        <dbReference type="EMBL" id="MZR21416.1"/>
    </source>
</evidence>
<comment type="function">
    <text evidence="6 8">Binds together with bS18 to 16S ribosomal RNA.</text>
</comment>
<keyword evidence="4 8" id="KW-0689">Ribosomal protein</keyword>
<evidence type="ECO:0000256" key="1">
    <source>
        <dbReference type="ARBA" id="ARBA00009512"/>
    </source>
</evidence>
<evidence type="ECO:0000256" key="7">
    <source>
        <dbReference type="ARBA" id="ARBA00035294"/>
    </source>
</evidence>
<dbReference type="PANTHER" id="PTHR21011">
    <property type="entry name" value="MITOCHONDRIAL 28S RIBOSOMAL PROTEIN S6"/>
    <property type="match status" value="1"/>
</dbReference>
<dbReference type="PROSITE" id="PS01048">
    <property type="entry name" value="RIBOSOMAL_S6"/>
    <property type="match status" value="1"/>
</dbReference>
<evidence type="ECO:0000256" key="5">
    <source>
        <dbReference type="ARBA" id="ARBA00023274"/>
    </source>
</evidence>
<dbReference type="PANTHER" id="PTHR21011:SF1">
    <property type="entry name" value="SMALL RIBOSOMAL SUBUNIT PROTEIN BS6M"/>
    <property type="match status" value="1"/>
</dbReference>
<dbReference type="GO" id="GO:0022627">
    <property type="term" value="C:cytosolic small ribosomal subunit"/>
    <property type="evidence" value="ECO:0007669"/>
    <property type="project" value="TreeGrafter"/>
</dbReference>